<evidence type="ECO:0000256" key="6">
    <source>
        <dbReference type="ARBA" id="ARBA00023004"/>
    </source>
</evidence>
<evidence type="ECO:0000256" key="7">
    <source>
        <dbReference type="ARBA" id="ARBA00023065"/>
    </source>
</evidence>
<evidence type="ECO:0000313" key="16">
    <source>
        <dbReference type="EMBL" id="MCZ0865405.1"/>
    </source>
</evidence>
<comment type="caution">
    <text evidence="16">The sequence shown here is derived from an EMBL/GenBank/DDBJ whole genome shotgun (WGS) entry which is preliminary data.</text>
</comment>
<feature type="domain" description="TonB-dependent receptor plug" evidence="15">
    <location>
        <begin position="150"/>
        <end position="257"/>
    </location>
</feature>
<evidence type="ECO:0000256" key="13">
    <source>
        <dbReference type="SAM" id="SignalP"/>
    </source>
</evidence>
<evidence type="ECO:0000256" key="12">
    <source>
        <dbReference type="RuleBase" id="RU003357"/>
    </source>
</evidence>
<organism evidence="16 17">
    <name type="scientific">Dasania phycosphaerae</name>
    <dbReference type="NCBI Taxonomy" id="2950436"/>
    <lineage>
        <taxon>Bacteria</taxon>
        <taxon>Pseudomonadati</taxon>
        <taxon>Pseudomonadota</taxon>
        <taxon>Gammaproteobacteria</taxon>
        <taxon>Cellvibrionales</taxon>
        <taxon>Spongiibacteraceae</taxon>
        <taxon>Dasania</taxon>
    </lineage>
</organism>
<sequence length="867" mass="95953">MDKAVAGKPLASYACALLWLCCAFFSSSVMADALVNAIDTSPAKPKASIKSFNLPAQSLATALLAFSKQAGVQLILPQAAMPEHSTVTYEGDYPPLQLLAQLLEGSGLSYELSGEHTVVIQAIAQPSTEQMAQPIEEILVTARKRRQRPEQVSVALSVFDGGAITNLGIANPERLAAQVPSMTVKSPYATSNPVFTIRGIGYNSFTSNMSSTIGFYVDDLYLNSSSLLSFDLYDIERVEVLRGPQGTLFGRNTLGGAIGVVTRKPRQTFDGYLRVDKGNYQYTALQGAVGGGLTEQLAGRFSFNSRRQQQGFYENSLNGRNHGEVDINSWRASLLWAPDEKLSVYAKVYALKDRSEQWHYDVLGTRDPNQPSQSPLLGEVYEQPCQAWLQDDLAGLQQSCVNIKGYQDTDGDPYKGRFSLDPIVESDTRGGVLQVNWQLPFAELQSITGYQDFEKLLEEEFDASPLLLGDNILNDDIGIYSQELRLVSQSDSAFEWIVGAIYSDEDIAASVLTSGRDRWGTDILVDYRQKTINQALFSHVEWSLNSRWRALAGLRYSHDQIDFKGTTQNLDPYNNGTVEVLTVPVAPGVVTATDNSISYGSWSGKLGLDYQASDHWLWYGNISQAYKSGGFTGYWVILPEDGEPYDEETLTAYELGLKWQLPAWHMVASAALYYYDYRDLQQVSSTAAGTFLISNAGDIRSRGLEGELNWQPSSRVNMVLGASYIDATYYDTQNSELQQADTRGEGLQDLTGNVPVNTPEWAMNIALDYRLPLDHGLSLTFSTDAAYQSKVYLALDNLEVKSQEAYWIYNGSIVLAGPEEHWQLSLWGRNLADKTYHTEAFSSKSSGLLMRVVAPPRSYGVALSYQW</sequence>
<dbReference type="PANTHER" id="PTHR32552">
    <property type="entry name" value="FERRICHROME IRON RECEPTOR-RELATED"/>
    <property type="match status" value="1"/>
</dbReference>
<dbReference type="Gene3D" id="3.55.50.30">
    <property type="match status" value="1"/>
</dbReference>
<comment type="subcellular location">
    <subcellularLocation>
        <location evidence="1 11">Cell outer membrane</location>
        <topology evidence="1 11">Multi-pass membrane protein</topology>
    </subcellularLocation>
</comment>
<accession>A0A9J6RN30</accession>
<keyword evidence="5 11" id="KW-0812">Transmembrane</keyword>
<dbReference type="AlphaFoldDB" id="A0A9J6RN30"/>
<gene>
    <name evidence="16" type="ORF">O0V09_09345</name>
</gene>
<dbReference type="Pfam" id="PF00593">
    <property type="entry name" value="TonB_dep_Rec_b-barrel"/>
    <property type="match status" value="1"/>
</dbReference>
<keyword evidence="17" id="KW-1185">Reference proteome</keyword>
<dbReference type="PROSITE" id="PS52016">
    <property type="entry name" value="TONB_DEPENDENT_REC_3"/>
    <property type="match status" value="1"/>
</dbReference>
<evidence type="ECO:0000256" key="3">
    <source>
        <dbReference type="ARBA" id="ARBA00022452"/>
    </source>
</evidence>
<name>A0A9J6RN30_9GAMM</name>
<evidence type="ECO:0000256" key="9">
    <source>
        <dbReference type="ARBA" id="ARBA00023136"/>
    </source>
</evidence>
<keyword evidence="10 11" id="KW-0998">Cell outer membrane</keyword>
<comment type="similarity">
    <text evidence="11 12">Belongs to the TonB-dependent receptor family.</text>
</comment>
<dbReference type="Proteomes" id="UP001069090">
    <property type="component" value="Unassembled WGS sequence"/>
</dbReference>
<keyword evidence="8 12" id="KW-0798">TonB box</keyword>
<dbReference type="InterPro" id="IPR039426">
    <property type="entry name" value="TonB-dep_rcpt-like"/>
</dbReference>
<dbReference type="Pfam" id="PF07715">
    <property type="entry name" value="Plug"/>
    <property type="match status" value="1"/>
</dbReference>
<protein>
    <submittedName>
        <fullName evidence="16">TonB-dependent receptor</fullName>
    </submittedName>
</protein>
<evidence type="ECO:0000313" key="17">
    <source>
        <dbReference type="Proteomes" id="UP001069090"/>
    </source>
</evidence>
<keyword evidence="13" id="KW-0732">Signal</keyword>
<dbReference type="InterPro" id="IPR000531">
    <property type="entry name" value="Beta-barrel_TonB"/>
</dbReference>
<evidence type="ECO:0000259" key="15">
    <source>
        <dbReference type="Pfam" id="PF07715"/>
    </source>
</evidence>
<keyword evidence="2 11" id="KW-0813">Transport</keyword>
<dbReference type="PANTHER" id="PTHR32552:SF81">
    <property type="entry name" value="TONB-DEPENDENT OUTER MEMBRANE RECEPTOR"/>
    <property type="match status" value="1"/>
</dbReference>
<evidence type="ECO:0000256" key="8">
    <source>
        <dbReference type="ARBA" id="ARBA00023077"/>
    </source>
</evidence>
<dbReference type="GO" id="GO:0009279">
    <property type="term" value="C:cell outer membrane"/>
    <property type="evidence" value="ECO:0007669"/>
    <property type="project" value="UniProtKB-SubCell"/>
</dbReference>
<dbReference type="EMBL" id="JAPTGG010000006">
    <property type="protein sequence ID" value="MCZ0865405.1"/>
    <property type="molecule type" value="Genomic_DNA"/>
</dbReference>
<keyword evidence="9 11" id="KW-0472">Membrane</keyword>
<evidence type="ECO:0000256" key="1">
    <source>
        <dbReference type="ARBA" id="ARBA00004571"/>
    </source>
</evidence>
<keyword evidence="16" id="KW-0675">Receptor</keyword>
<dbReference type="Gene3D" id="2.40.170.20">
    <property type="entry name" value="TonB-dependent receptor, beta-barrel domain"/>
    <property type="match status" value="1"/>
</dbReference>
<proteinExistence type="inferred from homology"/>
<keyword evidence="6" id="KW-0408">Iron</keyword>
<reference evidence="16 17" key="1">
    <citation type="submission" date="2022-12" db="EMBL/GenBank/DDBJ databases">
        <title>Dasania phycosphaerae sp. nov., isolated from particulate material of the south coast of Korea.</title>
        <authorList>
            <person name="Jiang Y."/>
        </authorList>
    </citation>
    <scope>NUCLEOTIDE SEQUENCE [LARGE SCALE GENOMIC DNA]</scope>
    <source>
        <strain evidence="16 17">GY-19</strain>
    </source>
</reference>
<evidence type="ECO:0000259" key="14">
    <source>
        <dbReference type="Pfam" id="PF00593"/>
    </source>
</evidence>
<feature type="domain" description="TonB-dependent receptor-like beta-barrel" evidence="14">
    <location>
        <begin position="411"/>
        <end position="831"/>
    </location>
</feature>
<feature type="chain" id="PRO_5039892559" evidence="13">
    <location>
        <begin position="32"/>
        <end position="867"/>
    </location>
</feature>
<dbReference type="CDD" id="cd01347">
    <property type="entry name" value="ligand_gated_channel"/>
    <property type="match status" value="1"/>
</dbReference>
<evidence type="ECO:0000256" key="5">
    <source>
        <dbReference type="ARBA" id="ARBA00022692"/>
    </source>
</evidence>
<keyword evidence="4" id="KW-0410">Iron transport</keyword>
<keyword evidence="7" id="KW-0406">Ion transport</keyword>
<dbReference type="InterPro" id="IPR012910">
    <property type="entry name" value="Plug_dom"/>
</dbReference>
<dbReference type="RefSeq" id="WP_258331550.1">
    <property type="nucleotide sequence ID" value="NZ_JAPTGG010000006.1"/>
</dbReference>
<feature type="signal peptide" evidence="13">
    <location>
        <begin position="1"/>
        <end position="31"/>
    </location>
</feature>
<dbReference type="SUPFAM" id="SSF56935">
    <property type="entry name" value="Porins"/>
    <property type="match status" value="1"/>
</dbReference>
<dbReference type="InterPro" id="IPR036942">
    <property type="entry name" value="Beta-barrel_TonB_sf"/>
</dbReference>
<keyword evidence="3 11" id="KW-1134">Transmembrane beta strand</keyword>
<dbReference type="GO" id="GO:0006826">
    <property type="term" value="P:iron ion transport"/>
    <property type="evidence" value="ECO:0007669"/>
    <property type="project" value="UniProtKB-KW"/>
</dbReference>
<evidence type="ECO:0000256" key="11">
    <source>
        <dbReference type="PROSITE-ProRule" id="PRU01360"/>
    </source>
</evidence>
<evidence type="ECO:0000256" key="10">
    <source>
        <dbReference type="ARBA" id="ARBA00023237"/>
    </source>
</evidence>
<evidence type="ECO:0000256" key="4">
    <source>
        <dbReference type="ARBA" id="ARBA00022496"/>
    </source>
</evidence>
<evidence type="ECO:0000256" key="2">
    <source>
        <dbReference type="ARBA" id="ARBA00022448"/>
    </source>
</evidence>